<keyword evidence="4" id="KW-1185">Reference proteome</keyword>
<evidence type="ECO:0000313" key="3">
    <source>
        <dbReference type="EMBL" id="RZS67748.1"/>
    </source>
</evidence>
<dbReference type="AlphaFoldDB" id="A0A4Q7MK38"/>
<organism evidence="3 4">
    <name type="scientific">Agromyces ramosus</name>
    <dbReference type="NCBI Taxonomy" id="33879"/>
    <lineage>
        <taxon>Bacteria</taxon>
        <taxon>Bacillati</taxon>
        <taxon>Actinomycetota</taxon>
        <taxon>Actinomycetes</taxon>
        <taxon>Micrococcales</taxon>
        <taxon>Microbacteriaceae</taxon>
        <taxon>Agromyces</taxon>
    </lineage>
</organism>
<name>A0A4Q7MK38_9MICO</name>
<proteinExistence type="predicted"/>
<feature type="signal peptide" evidence="2">
    <location>
        <begin position="1"/>
        <end position="35"/>
    </location>
</feature>
<keyword evidence="2" id="KW-0732">Signal</keyword>
<gene>
    <name evidence="3" type="ORF">EV187_0169</name>
</gene>
<evidence type="ECO:0000313" key="4">
    <source>
        <dbReference type="Proteomes" id="UP000293289"/>
    </source>
</evidence>
<accession>A0A4Q7MK38</accession>
<feature type="region of interest" description="Disordered" evidence="1">
    <location>
        <begin position="37"/>
        <end position="57"/>
    </location>
</feature>
<feature type="chain" id="PRO_5039325459" description="DUF3558 domain-containing protein" evidence="2">
    <location>
        <begin position="36"/>
        <end position="348"/>
    </location>
</feature>
<protein>
    <recommendedName>
        <fullName evidence="5">DUF3558 domain-containing protein</fullName>
    </recommendedName>
</protein>
<comment type="caution">
    <text evidence="3">The sequence shown here is derived from an EMBL/GenBank/DDBJ whole genome shotgun (WGS) entry which is preliminary data.</text>
</comment>
<sequence>MPQAELPRYILAMTRISGALLAGILLAALTGCVPAADAAPPTSEPPSPTASAEPEPTVMAKPTLAFAGACEALVDDATLSDLVGDDMAIAVEKSERVWAVGVLGGLDCIWLSDSEAYVSLDVLPAAGLEAQVSRAGADSPYCYGGEPSESRCSFSTVIDGYWLSGIVGVANGSANTALDAIDAITERVADAASAAAPVSAARPDGTWSVPAECSTLADAVDTTGILGATFAAEQESVGGEVTSGFIAALHAVGDLSCTWATPDYARWFTSELLPGAGWAISELAARAGAAPVTVDGALQAVALPLGDGQTTAVYATDGVNLAWVTVPLEIDQTQAATLTSAVMAAASR</sequence>
<dbReference type="EMBL" id="SGWY01000001">
    <property type="protein sequence ID" value="RZS67748.1"/>
    <property type="molecule type" value="Genomic_DNA"/>
</dbReference>
<reference evidence="3 4" key="1">
    <citation type="submission" date="2019-02" db="EMBL/GenBank/DDBJ databases">
        <title>Genomic Encyclopedia of Type Strains, Phase IV (KMG-IV): sequencing the most valuable type-strain genomes for metagenomic binning, comparative biology and taxonomic classification.</title>
        <authorList>
            <person name="Goeker M."/>
        </authorList>
    </citation>
    <scope>NUCLEOTIDE SEQUENCE [LARGE SCALE GENOMIC DNA]</scope>
    <source>
        <strain evidence="3 4">DSM 43045</strain>
    </source>
</reference>
<evidence type="ECO:0000256" key="1">
    <source>
        <dbReference type="SAM" id="MobiDB-lite"/>
    </source>
</evidence>
<evidence type="ECO:0000256" key="2">
    <source>
        <dbReference type="SAM" id="SignalP"/>
    </source>
</evidence>
<dbReference type="Proteomes" id="UP000293289">
    <property type="component" value="Unassembled WGS sequence"/>
</dbReference>
<evidence type="ECO:0008006" key="5">
    <source>
        <dbReference type="Google" id="ProtNLM"/>
    </source>
</evidence>